<dbReference type="AlphaFoldDB" id="A0A843TSG6"/>
<sequence length="335" mass="36062">MSHAGGPEDSPLDRQHKLCGFVRVVVSVSSRSPHSSQPLQEEEEGAASGVVSPRFPAPGVACTLSGDGSAVGFVSDDGFLLTPIQDGDPGPSETSCPLPISLQENAGTPSPRKQRGRSVAASPSTPSSRKRQRKGVARGVPSCSPAAGSFPKRRKGLGFVNGSMNVVHQLHVLTSHKCLRIECRVLEAVVRGDGCARAVVLVDVYLPMAVWSGWQFPRSSALAASLFRHLRWNLSCVESEQLEQLFSLLLNHQPIQGRRDLCTSRWEKNGTFSVSYANMLQPRASGQPEALSKSRYWYGAFHMGYLGEDGAESTLIFASVREGSTSLFIVAEIMG</sequence>
<keyword evidence="3" id="KW-1185">Reference proteome</keyword>
<comment type="caution">
    <text evidence="2">The sequence shown here is derived from an EMBL/GenBank/DDBJ whole genome shotgun (WGS) entry which is preliminary data.</text>
</comment>
<dbReference type="EMBL" id="NMUH01000129">
    <property type="protein sequence ID" value="MQL72390.1"/>
    <property type="molecule type" value="Genomic_DNA"/>
</dbReference>
<name>A0A843TSG6_COLES</name>
<organism evidence="2 3">
    <name type="scientific">Colocasia esculenta</name>
    <name type="common">Wild taro</name>
    <name type="synonym">Arum esculentum</name>
    <dbReference type="NCBI Taxonomy" id="4460"/>
    <lineage>
        <taxon>Eukaryota</taxon>
        <taxon>Viridiplantae</taxon>
        <taxon>Streptophyta</taxon>
        <taxon>Embryophyta</taxon>
        <taxon>Tracheophyta</taxon>
        <taxon>Spermatophyta</taxon>
        <taxon>Magnoliopsida</taxon>
        <taxon>Liliopsida</taxon>
        <taxon>Araceae</taxon>
        <taxon>Aroideae</taxon>
        <taxon>Colocasieae</taxon>
        <taxon>Colocasia</taxon>
    </lineage>
</organism>
<accession>A0A843TSG6</accession>
<reference evidence="2" key="1">
    <citation type="submission" date="2017-07" db="EMBL/GenBank/DDBJ databases">
        <title>Taro Niue Genome Assembly and Annotation.</title>
        <authorList>
            <person name="Atibalentja N."/>
            <person name="Keating K."/>
            <person name="Fields C.J."/>
        </authorList>
    </citation>
    <scope>NUCLEOTIDE SEQUENCE</scope>
    <source>
        <strain evidence="2">Niue_2</strain>
        <tissue evidence="2">Leaf</tissue>
    </source>
</reference>
<protein>
    <submittedName>
        <fullName evidence="2">Uncharacterized protein</fullName>
    </submittedName>
</protein>
<gene>
    <name evidence="2" type="ORF">Taro_004764</name>
</gene>
<evidence type="ECO:0000256" key="1">
    <source>
        <dbReference type="SAM" id="MobiDB-lite"/>
    </source>
</evidence>
<dbReference type="Proteomes" id="UP000652761">
    <property type="component" value="Unassembled WGS sequence"/>
</dbReference>
<evidence type="ECO:0000313" key="2">
    <source>
        <dbReference type="EMBL" id="MQL72390.1"/>
    </source>
</evidence>
<feature type="region of interest" description="Disordered" evidence="1">
    <location>
        <begin position="30"/>
        <end position="59"/>
    </location>
</feature>
<dbReference type="OrthoDB" id="448448at2759"/>
<evidence type="ECO:0000313" key="3">
    <source>
        <dbReference type="Proteomes" id="UP000652761"/>
    </source>
</evidence>
<feature type="region of interest" description="Disordered" evidence="1">
    <location>
        <begin position="82"/>
        <end position="149"/>
    </location>
</feature>
<proteinExistence type="predicted"/>